<feature type="transmembrane region" description="Helical" evidence="2">
    <location>
        <begin position="77"/>
        <end position="95"/>
    </location>
</feature>
<name>D7TZZ5_VITVI</name>
<dbReference type="PANTHER" id="PTHR34364:SF1">
    <property type="entry name" value="WAS_WASL-INTERACTING FAMILY PROTEIN"/>
    <property type="match status" value="1"/>
</dbReference>
<keyword evidence="2" id="KW-0472">Membrane</keyword>
<evidence type="ECO:0000313" key="3">
    <source>
        <dbReference type="EMBL" id="CBI35941.3"/>
    </source>
</evidence>
<accession>D7TZZ5</accession>
<reference evidence="4" key="1">
    <citation type="journal article" date="2007" name="Nature">
        <title>The grapevine genome sequence suggests ancestral hexaploidization in major angiosperm phyla.</title>
        <authorList>
            <consortium name="The French-Italian Public Consortium for Grapevine Genome Characterization."/>
            <person name="Jaillon O."/>
            <person name="Aury J.-M."/>
            <person name="Noel B."/>
            <person name="Policriti A."/>
            <person name="Clepet C."/>
            <person name="Casagrande A."/>
            <person name="Choisne N."/>
            <person name="Aubourg S."/>
            <person name="Vitulo N."/>
            <person name="Jubin C."/>
            <person name="Vezzi A."/>
            <person name="Legeai F."/>
            <person name="Hugueney P."/>
            <person name="Dasilva C."/>
            <person name="Horner D."/>
            <person name="Mica E."/>
            <person name="Jublot D."/>
            <person name="Poulain J."/>
            <person name="Bruyere C."/>
            <person name="Billault A."/>
            <person name="Segurens B."/>
            <person name="Gouyvenoux M."/>
            <person name="Ugarte E."/>
            <person name="Cattonaro F."/>
            <person name="Anthouard V."/>
            <person name="Vico V."/>
            <person name="Del Fabbro C."/>
            <person name="Alaux M."/>
            <person name="Di Gaspero G."/>
            <person name="Dumas V."/>
            <person name="Felice N."/>
            <person name="Paillard S."/>
            <person name="Juman I."/>
            <person name="Moroldo M."/>
            <person name="Scalabrin S."/>
            <person name="Canaguier A."/>
            <person name="Le Clainche I."/>
            <person name="Malacrida G."/>
            <person name="Durand E."/>
            <person name="Pesole G."/>
            <person name="Laucou V."/>
            <person name="Chatelet P."/>
            <person name="Merdinoglu D."/>
            <person name="Delledonne M."/>
            <person name="Pezzotti M."/>
            <person name="Lecharny A."/>
            <person name="Scarpelli C."/>
            <person name="Artiguenave F."/>
            <person name="Pe M.E."/>
            <person name="Valle G."/>
            <person name="Morgante M."/>
            <person name="Caboche M."/>
            <person name="Adam-Blondon A.-F."/>
            <person name="Weissenbach J."/>
            <person name="Quetier F."/>
            <person name="Wincker P."/>
        </authorList>
    </citation>
    <scope>NUCLEOTIDE SEQUENCE [LARGE SCALE GENOMIC DNA]</scope>
    <source>
        <strain evidence="4">cv. Pinot noir / PN40024</strain>
    </source>
</reference>
<dbReference type="PANTHER" id="PTHR34364">
    <property type="entry name" value="WAS/WASL-INTERACTING FAMILY PROTEIN"/>
    <property type="match status" value="1"/>
</dbReference>
<feature type="compositionally biased region" description="Polar residues" evidence="1">
    <location>
        <begin position="1"/>
        <end position="16"/>
    </location>
</feature>
<protein>
    <recommendedName>
        <fullName evidence="5">Protein STU1</fullName>
    </recommendedName>
</protein>
<dbReference type="Proteomes" id="UP000009183">
    <property type="component" value="Chromosome 9"/>
</dbReference>
<organism evidence="3 4">
    <name type="scientific">Vitis vinifera</name>
    <name type="common">Grape</name>
    <dbReference type="NCBI Taxonomy" id="29760"/>
    <lineage>
        <taxon>Eukaryota</taxon>
        <taxon>Viridiplantae</taxon>
        <taxon>Streptophyta</taxon>
        <taxon>Embryophyta</taxon>
        <taxon>Tracheophyta</taxon>
        <taxon>Spermatophyta</taxon>
        <taxon>Magnoliopsida</taxon>
        <taxon>eudicotyledons</taxon>
        <taxon>Gunneridae</taxon>
        <taxon>Pentapetalae</taxon>
        <taxon>rosids</taxon>
        <taxon>Vitales</taxon>
        <taxon>Vitaceae</taxon>
        <taxon>Viteae</taxon>
        <taxon>Vitis</taxon>
    </lineage>
</organism>
<dbReference type="EMBL" id="FN596494">
    <property type="protein sequence ID" value="CBI35941.3"/>
    <property type="molecule type" value="Genomic_DNA"/>
</dbReference>
<keyword evidence="2" id="KW-0812">Transmembrane</keyword>
<evidence type="ECO:0008006" key="5">
    <source>
        <dbReference type="Google" id="ProtNLM"/>
    </source>
</evidence>
<proteinExistence type="predicted"/>
<dbReference type="OMA" id="RDPIPEN"/>
<evidence type="ECO:0000313" key="4">
    <source>
        <dbReference type="Proteomes" id="UP000009183"/>
    </source>
</evidence>
<dbReference type="AlphaFoldDB" id="D7TZZ5"/>
<keyword evidence="4" id="KW-1185">Reference proteome</keyword>
<sequence>MGLISTAQPYFPNSNLPPCEGPKLYTNRPKKAQVKQFLQQQQMKGTGLSASSSPMGAQSSPPPPPQPKESFVRRYKFMWPLLLTVNLAVGAYIFMRTRKKDTGIEEEVAAAVVTTPVSTTAASTAPAPVIEKPIPSPPIMAPVKLPDPIPENQQREIFKWLLEEKRKVKPNNPEEKKRIDEEKAILKQFIRATSIPTF</sequence>
<dbReference type="PaxDb" id="29760-VIT_09s0002g02090.t01"/>
<keyword evidence="2" id="KW-1133">Transmembrane helix</keyword>
<feature type="compositionally biased region" description="Low complexity" evidence="1">
    <location>
        <begin position="34"/>
        <end position="59"/>
    </location>
</feature>
<gene>
    <name evidence="3" type="ordered locus">VIT_09s0002g02090</name>
</gene>
<evidence type="ECO:0000256" key="2">
    <source>
        <dbReference type="SAM" id="Phobius"/>
    </source>
</evidence>
<feature type="region of interest" description="Disordered" evidence="1">
    <location>
        <begin position="1"/>
        <end position="69"/>
    </location>
</feature>
<dbReference type="InParanoid" id="D7TZZ5"/>
<dbReference type="eggNOG" id="ENOG502RZAC">
    <property type="taxonomic scope" value="Eukaryota"/>
</dbReference>
<dbReference type="HOGENOM" id="CLU_117361_0_0_1"/>
<dbReference type="FunCoup" id="D7TZZ5">
    <property type="interactions" value="918"/>
</dbReference>
<dbReference type="STRING" id="29760.D7TZZ5"/>
<evidence type="ECO:0000256" key="1">
    <source>
        <dbReference type="SAM" id="MobiDB-lite"/>
    </source>
</evidence>